<dbReference type="InterPro" id="IPR011006">
    <property type="entry name" value="CheY-like_superfamily"/>
</dbReference>
<dbReference type="InterPro" id="IPR001789">
    <property type="entry name" value="Sig_transdc_resp-reg_receiver"/>
</dbReference>
<gene>
    <name evidence="6" type="ORF">D9Q98_008711</name>
</gene>
<evidence type="ECO:0000313" key="6">
    <source>
        <dbReference type="EMBL" id="KAI3426338.1"/>
    </source>
</evidence>
<name>A0A9D4TII9_CHLVU</name>
<dbReference type="Proteomes" id="UP001055712">
    <property type="component" value="Unassembled WGS sequence"/>
</dbReference>
<dbReference type="EMBL" id="SIDB01000011">
    <property type="protein sequence ID" value="KAI3426338.1"/>
    <property type="molecule type" value="Genomic_DNA"/>
</dbReference>
<dbReference type="SMART" id="SM00448">
    <property type="entry name" value="REC"/>
    <property type="match status" value="1"/>
</dbReference>
<dbReference type="AlphaFoldDB" id="A0A9D4TII9"/>
<accession>A0A9D4TII9</accession>
<organism evidence="6 7">
    <name type="scientific">Chlorella vulgaris</name>
    <name type="common">Green alga</name>
    <dbReference type="NCBI Taxonomy" id="3077"/>
    <lineage>
        <taxon>Eukaryota</taxon>
        <taxon>Viridiplantae</taxon>
        <taxon>Chlorophyta</taxon>
        <taxon>core chlorophytes</taxon>
        <taxon>Trebouxiophyceae</taxon>
        <taxon>Chlorellales</taxon>
        <taxon>Chlorellaceae</taxon>
        <taxon>Chlorella clade</taxon>
        <taxon>Chlorella</taxon>
    </lineage>
</organism>
<sequence length="186" mass="19966">MVLPGARVLVVDDNVVNRVVLRRLLARADISPSSIVEASCGESAFEAYQEILTSHGTISLILMDLIMPGVDGWEACERIRRLEAQRAHGSGAYIAAVTSEDISPGSFALQRCWDCGMDAVMGKAVNLDNIIELLRLACTLSDGEQSCRHAVAHEACTPGAAAVRSSLEAESQRLPGRLQQILCSDC</sequence>
<evidence type="ECO:0000259" key="5">
    <source>
        <dbReference type="PROSITE" id="PS50110"/>
    </source>
</evidence>
<feature type="domain" description="Response regulatory" evidence="5">
    <location>
        <begin position="7"/>
        <end position="138"/>
    </location>
</feature>
<dbReference type="InterPro" id="IPR050956">
    <property type="entry name" value="2C_system_His_kinase"/>
</dbReference>
<evidence type="ECO:0000256" key="4">
    <source>
        <dbReference type="PROSITE-ProRule" id="PRU00169"/>
    </source>
</evidence>
<protein>
    <recommendedName>
        <fullName evidence="2">histidine kinase</fullName>
        <ecNumber evidence="2">2.7.13.3</ecNumber>
    </recommendedName>
</protein>
<keyword evidence="7" id="KW-1185">Reference proteome</keyword>
<reference evidence="6" key="2">
    <citation type="submission" date="2020-11" db="EMBL/GenBank/DDBJ databases">
        <authorList>
            <person name="Cecchin M."/>
            <person name="Marcolungo L."/>
            <person name="Rossato M."/>
            <person name="Girolomoni L."/>
            <person name="Cosentino E."/>
            <person name="Cuine S."/>
            <person name="Li-Beisson Y."/>
            <person name="Delledonne M."/>
            <person name="Ballottari M."/>
        </authorList>
    </citation>
    <scope>NUCLEOTIDE SEQUENCE</scope>
    <source>
        <strain evidence="6">211/11P</strain>
        <tissue evidence="6">Whole cell</tissue>
    </source>
</reference>
<evidence type="ECO:0000256" key="1">
    <source>
        <dbReference type="ARBA" id="ARBA00000085"/>
    </source>
</evidence>
<evidence type="ECO:0000313" key="7">
    <source>
        <dbReference type="Proteomes" id="UP001055712"/>
    </source>
</evidence>
<evidence type="ECO:0000256" key="2">
    <source>
        <dbReference type="ARBA" id="ARBA00012438"/>
    </source>
</evidence>
<dbReference type="EC" id="2.7.13.3" evidence="2"/>
<dbReference type="Pfam" id="PF00072">
    <property type="entry name" value="Response_reg"/>
    <property type="match status" value="1"/>
</dbReference>
<reference evidence="6" key="1">
    <citation type="journal article" date="2019" name="Plant J.">
        <title>Chlorella vulgaris genome assembly and annotation reveals the molecular basis for metabolic acclimation to high light conditions.</title>
        <authorList>
            <person name="Cecchin M."/>
            <person name="Marcolungo L."/>
            <person name="Rossato M."/>
            <person name="Girolomoni L."/>
            <person name="Cosentino E."/>
            <person name="Cuine S."/>
            <person name="Li-Beisson Y."/>
            <person name="Delledonne M."/>
            <person name="Ballottari M."/>
        </authorList>
    </citation>
    <scope>NUCLEOTIDE SEQUENCE</scope>
    <source>
        <strain evidence="6">211/11P</strain>
    </source>
</reference>
<dbReference type="PANTHER" id="PTHR43719:SF28">
    <property type="entry name" value="PEROXIDE STRESS-ACTIVATED HISTIDINE KINASE MAK1-RELATED"/>
    <property type="match status" value="1"/>
</dbReference>
<dbReference type="PANTHER" id="PTHR43719">
    <property type="entry name" value="TWO-COMPONENT HISTIDINE KINASE"/>
    <property type="match status" value="1"/>
</dbReference>
<proteinExistence type="predicted"/>
<dbReference type="PROSITE" id="PS50110">
    <property type="entry name" value="RESPONSE_REGULATORY"/>
    <property type="match status" value="1"/>
</dbReference>
<feature type="modified residue" description="4-aspartylphosphate" evidence="4">
    <location>
        <position position="64"/>
    </location>
</feature>
<dbReference type="SUPFAM" id="SSF52172">
    <property type="entry name" value="CheY-like"/>
    <property type="match status" value="1"/>
</dbReference>
<keyword evidence="3 4" id="KW-0597">Phosphoprotein</keyword>
<dbReference type="OrthoDB" id="21225at2759"/>
<comment type="catalytic activity">
    <reaction evidence="1">
        <text>ATP + protein L-histidine = ADP + protein N-phospho-L-histidine.</text>
        <dbReference type="EC" id="2.7.13.3"/>
    </reaction>
</comment>
<evidence type="ECO:0000256" key="3">
    <source>
        <dbReference type="ARBA" id="ARBA00022553"/>
    </source>
</evidence>
<dbReference type="GO" id="GO:0004673">
    <property type="term" value="F:protein histidine kinase activity"/>
    <property type="evidence" value="ECO:0007669"/>
    <property type="project" value="UniProtKB-EC"/>
</dbReference>
<dbReference type="CDD" id="cd17546">
    <property type="entry name" value="REC_hyHK_CKI1_RcsC-like"/>
    <property type="match status" value="1"/>
</dbReference>
<dbReference type="Gene3D" id="3.40.50.2300">
    <property type="match status" value="1"/>
</dbReference>
<comment type="caution">
    <text evidence="6">The sequence shown here is derived from an EMBL/GenBank/DDBJ whole genome shotgun (WGS) entry which is preliminary data.</text>
</comment>
<dbReference type="GO" id="GO:0000160">
    <property type="term" value="P:phosphorelay signal transduction system"/>
    <property type="evidence" value="ECO:0007669"/>
    <property type="project" value="InterPro"/>
</dbReference>